<dbReference type="InterPro" id="IPR011990">
    <property type="entry name" value="TPR-like_helical_dom_sf"/>
</dbReference>
<evidence type="ECO:0000313" key="2">
    <source>
        <dbReference type="Proteomes" id="UP000248745"/>
    </source>
</evidence>
<dbReference type="EMBL" id="QKTW01000016">
    <property type="protein sequence ID" value="PZF72915.1"/>
    <property type="molecule type" value="Genomic_DNA"/>
</dbReference>
<dbReference type="RefSeq" id="WP_110998948.1">
    <property type="nucleotide sequence ID" value="NZ_QKTW01000016.1"/>
</dbReference>
<dbReference type="Proteomes" id="UP000248745">
    <property type="component" value="Unassembled WGS sequence"/>
</dbReference>
<dbReference type="Gene3D" id="1.25.40.10">
    <property type="entry name" value="Tetratricopeptide repeat domain"/>
    <property type="match status" value="1"/>
</dbReference>
<accession>A0A2W2ABX2</accession>
<dbReference type="SUPFAM" id="SSF48452">
    <property type="entry name" value="TPR-like"/>
    <property type="match status" value="1"/>
</dbReference>
<dbReference type="OrthoDB" id="739506at2"/>
<protein>
    <recommendedName>
        <fullName evidence="3">Tetratricopeptide repeat protein</fullName>
    </recommendedName>
</protein>
<organism evidence="1 2">
    <name type="scientific">Taibaiella soli</name>
    <dbReference type="NCBI Taxonomy" id="1649169"/>
    <lineage>
        <taxon>Bacteria</taxon>
        <taxon>Pseudomonadati</taxon>
        <taxon>Bacteroidota</taxon>
        <taxon>Chitinophagia</taxon>
        <taxon>Chitinophagales</taxon>
        <taxon>Chitinophagaceae</taxon>
        <taxon>Taibaiella</taxon>
    </lineage>
</organism>
<gene>
    <name evidence="1" type="ORF">DN068_10920</name>
</gene>
<proteinExistence type="predicted"/>
<evidence type="ECO:0008006" key="3">
    <source>
        <dbReference type="Google" id="ProtNLM"/>
    </source>
</evidence>
<evidence type="ECO:0000313" key="1">
    <source>
        <dbReference type="EMBL" id="PZF72915.1"/>
    </source>
</evidence>
<sequence length="329" mass="38888">MIRTKRILLLGSISLFLCFAVNVFAEKPIVKYYEYASKARYYYYLGKYKTAVRLLDSAFSMSQVTPLYPDYYCMSLCYLKLHKKKKAVDYLERCIKGQVRRGLLNVQYRVEDSTFEIKTQVFAFIQKDPETRQKISSLLRSLYEYKYMDTAISLLNDSVEYYFANDSYWYTEQNRQNLLKSGSNALIYIDTVHLRNHEDVQKGFVDFIKRNGYPGLRKAGVEIMIAPLAHLSKERKDELLPILEKAWEEGNMTPEDYGFFLERRKMDDGGSWCGDYYVIHTVCNANEWPRIRANRRSIGLSDYLDWGDYFMTTFSKPRSELPWVKKHLK</sequence>
<name>A0A2W2ABX2_9BACT</name>
<comment type="caution">
    <text evidence="1">The sequence shown here is derived from an EMBL/GenBank/DDBJ whole genome shotgun (WGS) entry which is preliminary data.</text>
</comment>
<reference evidence="1 2" key="1">
    <citation type="submission" date="2018-06" db="EMBL/GenBank/DDBJ databases">
        <title>Mucibacter soli gen. nov., sp. nov., a new member of the family Chitinophagaceae producing mucin.</title>
        <authorList>
            <person name="Kim M.-K."/>
            <person name="Park S."/>
            <person name="Kim T.-S."/>
            <person name="Joung Y."/>
            <person name="Han J.-H."/>
            <person name="Kim S.B."/>
        </authorList>
    </citation>
    <scope>NUCLEOTIDE SEQUENCE [LARGE SCALE GENOMIC DNA]</scope>
    <source>
        <strain evidence="1 2">R1-15</strain>
    </source>
</reference>
<keyword evidence="2" id="KW-1185">Reference proteome</keyword>
<dbReference type="AlphaFoldDB" id="A0A2W2ABX2"/>